<dbReference type="InterPro" id="IPR008700">
    <property type="entry name" value="TypeIII_avirulence_cleave"/>
</dbReference>
<feature type="compositionally biased region" description="Basic and acidic residues" evidence="1">
    <location>
        <begin position="34"/>
        <end position="60"/>
    </location>
</feature>
<organism evidence="3 4">
    <name type="scientific">Rhododendron williamsianum</name>
    <dbReference type="NCBI Taxonomy" id="262921"/>
    <lineage>
        <taxon>Eukaryota</taxon>
        <taxon>Viridiplantae</taxon>
        <taxon>Streptophyta</taxon>
        <taxon>Embryophyta</taxon>
        <taxon>Tracheophyta</taxon>
        <taxon>Spermatophyta</taxon>
        <taxon>Magnoliopsida</taxon>
        <taxon>eudicotyledons</taxon>
        <taxon>Gunneridae</taxon>
        <taxon>Pentapetalae</taxon>
        <taxon>asterids</taxon>
        <taxon>Ericales</taxon>
        <taxon>Ericaceae</taxon>
        <taxon>Ericoideae</taxon>
        <taxon>Rhodoreae</taxon>
        <taxon>Rhododendron</taxon>
    </lineage>
</organism>
<evidence type="ECO:0000313" key="4">
    <source>
        <dbReference type="Proteomes" id="UP000428333"/>
    </source>
</evidence>
<sequence>MTPSPHDDTPPIRPPPLKQEDEPKGLMGTKPIRPTHERQKSHEDGQIRRLTDFSPLDHDSVGQTPVVDLSRQRYNGGVTSSRNKQPDHGPVVPKFGDWDESNPASAEGYTHMFEKVREEKQIGEERFLPWQLSLLILMVKASAGTQILRYAFSEQLQVCNNVKGDR</sequence>
<evidence type="ECO:0000259" key="2">
    <source>
        <dbReference type="Pfam" id="PF05627"/>
    </source>
</evidence>
<comment type="caution">
    <text evidence="3">The sequence shown here is derived from an EMBL/GenBank/DDBJ whole genome shotgun (WGS) entry which is preliminary data.</text>
</comment>
<dbReference type="EMBL" id="QEFC01002770">
    <property type="protein sequence ID" value="KAE9450711.1"/>
    <property type="molecule type" value="Genomic_DNA"/>
</dbReference>
<dbReference type="OrthoDB" id="850982at2759"/>
<evidence type="ECO:0000256" key="1">
    <source>
        <dbReference type="SAM" id="MobiDB-lite"/>
    </source>
</evidence>
<feature type="region of interest" description="Disordered" evidence="1">
    <location>
        <begin position="1"/>
        <end position="103"/>
    </location>
</feature>
<dbReference type="GO" id="GO:0005886">
    <property type="term" value="C:plasma membrane"/>
    <property type="evidence" value="ECO:0007669"/>
    <property type="project" value="TreeGrafter"/>
</dbReference>
<dbReference type="PANTHER" id="PTHR33159">
    <property type="entry name" value="RPM1-INTERACTING PROTEIN 4 (RIN4) FAMILY PROTEIN"/>
    <property type="match status" value="1"/>
</dbReference>
<name>A0A6A4L4N2_9ERIC</name>
<accession>A0A6A4L4N2</accession>
<proteinExistence type="predicted"/>
<dbReference type="Pfam" id="PF05627">
    <property type="entry name" value="AvrRpt-cleavage"/>
    <property type="match status" value="1"/>
</dbReference>
<dbReference type="Proteomes" id="UP000428333">
    <property type="component" value="Linkage Group LG10"/>
</dbReference>
<dbReference type="PANTHER" id="PTHR33159:SF6">
    <property type="entry name" value="RPM1-INTERACTING PROTEIN 4"/>
    <property type="match status" value="1"/>
</dbReference>
<reference evidence="3 4" key="1">
    <citation type="journal article" date="2019" name="Genome Biol. Evol.">
        <title>The Rhododendron genome and chromosomal organization provide insight into shared whole-genome duplications across the heath family (Ericaceae).</title>
        <authorList>
            <person name="Soza V.L."/>
            <person name="Lindsley D."/>
            <person name="Waalkes A."/>
            <person name="Ramage E."/>
            <person name="Patwardhan R.P."/>
            <person name="Burton J.N."/>
            <person name="Adey A."/>
            <person name="Kumar A."/>
            <person name="Qiu R."/>
            <person name="Shendure J."/>
            <person name="Hall B."/>
        </authorList>
    </citation>
    <scope>NUCLEOTIDE SEQUENCE [LARGE SCALE GENOMIC DNA]</scope>
    <source>
        <strain evidence="3">RSF 1966-606</strain>
    </source>
</reference>
<gene>
    <name evidence="3" type="ORF">C3L33_17385</name>
</gene>
<dbReference type="InterPro" id="IPR040387">
    <property type="entry name" value="RIN4/NOI4"/>
</dbReference>
<evidence type="ECO:0000313" key="3">
    <source>
        <dbReference type="EMBL" id="KAE9450711.1"/>
    </source>
</evidence>
<keyword evidence="4" id="KW-1185">Reference proteome</keyword>
<protein>
    <recommendedName>
        <fullName evidence="2">RIN4 pathogenic type III effector avirulence factor Avr cleavage site domain-containing protein</fullName>
    </recommendedName>
</protein>
<dbReference type="AlphaFoldDB" id="A0A6A4L4N2"/>
<feature type="non-terminal residue" evidence="3">
    <location>
        <position position="1"/>
    </location>
</feature>
<feature type="compositionally biased region" description="Basic and acidic residues" evidence="1">
    <location>
        <begin position="1"/>
        <end position="10"/>
    </location>
</feature>
<feature type="domain" description="RIN4 pathogenic type III effector avirulence factor Avr cleavage site" evidence="2">
    <location>
        <begin position="88"/>
        <end position="121"/>
    </location>
</feature>